<keyword evidence="1" id="KW-1133">Transmembrane helix</keyword>
<keyword evidence="1" id="KW-0812">Transmembrane</keyword>
<feature type="transmembrane region" description="Helical" evidence="1">
    <location>
        <begin position="6"/>
        <end position="28"/>
    </location>
</feature>
<proteinExistence type="predicted"/>
<sequence>MSYYKKYIYSILVVKILFVVTAILHFILQFQGKSVGAIDEIIIFWKDRIDFIFTFMMSVLIVYLFYPYHKIPVVLDKETKTLLWLFGIVLIFTANWRLFIGESKIVELSQYVIANVKSKNYMK</sequence>
<dbReference type="EMBL" id="MN739955">
    <property type="protein sequence ID" value="QHT79808.1"/>
    <property type="molecule type" value="Genomic_DNA"/>
</dbReference>
<evidence type="ECO:0000256" key="1">
    <source>
        <dbReference type="SAM" id="Phobius"/>
    </source>
</evidence>
<accession>A0A6C0HGQ6</accession>
<keyword evidence="1" id="KW-0472">Membrane</keyword>
<feature type="transmembrane region" description="Helical" evidence="1">
    <location>
        <begin position="49"/>
        <end position="69"/>
    </location>
</feature>
<reference evidence="2" key="1">
    <citation type="journal article" date="2020" name="Nature">
        <title>Giant virus diversity and host interactions through global metagenomics.</title>
        <authorList>
            <person name="Schulz F."/>
            <person name="Roux S."/>
            <person name="Paez-Espino D."/>
            <person name="Jungbluth S."/>
            <person name="Walsh D.A."/>
            <person name="Denef V.J."/>
            <person name="McMahon K.D."/>
            <person name="Konstantinidis K.T."/>
            <person name="Eloe-Fadrosh E.A."/>
            <person name="Kyrpides N.C."/>
            <person name="Woyke T."/>
        </authorList>
    </citation>
    <scope>NUCLEOTIDE SEQUENCE</scope>
    <source>
        <strain evidence="2">GVMAG-M-3300023184-105</strain>
    </source>
</reference>
<dbReference type="AlphaFoldDB" id="A0A6C0HGQ6"/>
<organism evidence="2">
    <name type="scientific">viral metagenome</name>
    <dbReference type="NCBI Taxonomy" id="1070528"/>
    <lineage>
        <taxon>unclassified sequences</taxon>
        <taxon>metagenomes</taxon>
        <taxon>organismal metagenomes</taxon>
    </lineage>
</organism>
<feature type="transmembrane region" description="Helical" evidence="1">
    <location>
        <begin position="81"/>
        <end position="100"/>
    </location>
</feature>
<evidence type="ECO:0000313" key="2">
    <source>
        <dbReference type="EMBL" id="QHT79808.1"/>
    </source>
</evidence>
<name>A0A6C0HGQ6_9ZZZZ</name>
<protein>
    <submittedName>
        <fullName evidence="2">Uncharacterized protein</fullName>
    </submittedName>
</protein>